<feature type="compositionally biased region" description="Basic and acidic residues" evidence="6">
    <location>
        <begin position="251"/>
        <end position="269"/>
    </location>
</feature>
<evidence type="ECO:0000256" key="2">
    <source>
        <dbReference type="ARBA" id="ARBA00022679"/>
    </source>
</evidence>
<dbReference type="SMART" id="SM00212">
    <property type="entry name" value="UBCc"/>
    <property type="match status" value="1"/>
</dbReference>
<reference evidence="8 9" key="1">
    <citation type="journal article" date="2016" name="Proc. Natl. Acad. Sci. U.S.A.">
        <title>Lipid metabolic changes in an early divergent fungus govern the establishment of a mutualistic symbiosis with endobacteria.</title>
        <authorList>
            <person name="Lastovetsky O.A."/>
            <person name="Gaspar M.L."/>
            <person name="Mondo S.J."/>
            <person name="LaButti K.M."/>
            <person name="Sandor L."/>
            <person name="Grigoriev I.V."/>
            <person name="Henry S.A."/>
            <person name="Pawlowska T.E."/>
        </authorList>
    </citation>
    <scope>NUCLEOTIDE SEQUENCE [LARGE SCALE GENOMIC DNA]</scope>
    <source>
        <strain evidence="8 9">ATCC 11559</strain>
    </source>
</reference>
<evidence type="ECO:0000313" key="8">
    <source>
        <dbReference type="EMBL" id="ORE19951.1"/>
    </source>
</evidence>
<dbReference type="FunFam" id="3.10.110.10:FF:000060">
    <property type="entry name" value="Ubiquitin conjugating enzyme (UbcB)"/>
    <property type="match status" value="1"/>
</dbReference>
<evidence type="ECO:0000256" key="1">
    <source>
        <dbReference type="ARBA" id="ARBA00012486"/>
    </source>
</evidence>
<evidence type="ECO:0000256" key="3">
    <source>
        <dbReference type="ARBA" id="ARBA00022741"/>
    </source>
</evidence>
<proteinExistence type="predicted"/>
<protein>
    <recommendedName>
        <fullName evidence="1">E2 ubiquitin-conjugating enzyme</fullName>
        <ecNumber evidence="1">2.3.2.23</ecNumber>
    </recommendedName>
</protein>
<dbReference type="OMA" id="FIFPYDY"/>
<dbReference type="SUPFAM" id="SSF54495">
    <property type="entry name" value="UBC-like"/>
    <property type="match status" value="1"/>
</dbReference>
<keyword evidence="2" id="KW-0808">Transferase</keyword>
<feature type="compositionally biased region" description="Polar residues" evidence="6">
    <location>
        <begin position="207"/>
        <end position="234"/>
    </location>
</feature>
<evidence type="ECO:0000256" key="6">
    <source>
        <dbReference type="SAM" id="MobiDB-lite"/>
    </source>
</evidence>
<feature type="compositionally biased region" description="Low complexity" evidence="6">
    <location>
        <begin position="274"/>
        <end position="285"/>
    </location>
</feature>
<dbReference type="PANTHER" id="PTHR24067">
    <property type="entry name" value="UBIQUITIN-CONJUGATING ENZYME E2"/>
    <property type="match status" value="1"/>
</dbReference>
<keyword evidence="5" id="KW-0067">ATP-binding</keyword>
<evidence type="ECO:0000256" key="5">
    <source>
        <dbReference type="ARBA" id="ARBA00022840"/>
    </source>
</evidence>
<dbReference type="GO" id="GO:0005524">
    <property type="term" value="F:ATP binding"/>
    <property type="evidence" value="ECO:0007669"/>
    <property type="project" value="UniProtKB-KW"/>
</dbReference>
<evidence type="ECO:0000256" key="4">
    <source>
        <dbReference type="ARBA" id="ARBA00022786"/>
    </source>
</evidence>
<feature type="region of interest" description="Disordered" evidence="6">
    <location>
        <begin position="385"/>
        <end position="408"/>
    </location>
</feature>
<dbReference type="CDD" id="cd23805">
    <property type="entry name" value="UBCc_UBE2T"/>
    <property type="match status" value="1"/>
</dbReference>
<dbReference type="InterPro" id="IPR000608">
    <property type="entry name" value="UBC"/>
</dbReference>
<accession>A0A1X0S712</accession>
<sequence>MYSDILIKRLQKELRSLEREPPPGITCYPKEDDITQLEAYIKGPPDTPYEKGLFKLDIQIPLKYPFEPPQIRFKTLIYHPNIDDSGRICADILKTGGWKPALNLSTTLISLSQLLAHPNPDDPLDADIAKEYYIDYPQFKQKAEEYTLKYATKDSAEDNNNNTNNLLKTEQEEKEENDYELTIPNKASTSLLLLSKKKNKKQGTSKCSSTENDTGSIHTNNTLESMETPSMTESKLSEEVEQTSENASVEDLTKDQIKEHDENPEKHLPMMDISNQKSNNQNNEQKCTKRRPSQHKSKDRKQKLKEKEVAIVIDHIEEKEAENLDTTNYAEAMNSYSRKEELISTKFEDGPDGHPTLFDGNTKATGKNGAKRPYSALELLDVIELSDDDDKSDGNDKDQEAFSEPPLYTLRLSKKLSRATLNLSKKKKTTGN</sequence>
<dbReference type="AlphaFoldDB" id="A0A1X0S712"/>
<name>A0A1X0S712_RHIZD</name>
<feature type="region of interest" description="Disordered" evidence="6">
    <location>
        <begin position="346"/>
        <end position="373"/>
    </location>
</feature>
<dbReference type="Pfam" id="PF00179">
    <property type="entry name" value="UQ_con"/>
    <property type="match status" value="1"/>
</dbReference>
<organism evidence="8 9">
    <name type="scientific">Rhizopus microsporus</name>
    <dbReference type="NCBI Taxonomy" id="58291"/>
    <lineage>
        <taxon>Eukaryota</taxon>
        <taxon>Fungi</taxon>
        <taxon>Fungi incertae sedis</taxon>
        <taxon>Mucoromycota</taxon>
        <taxon>Mucoromycotina</taxon>
        <taxon>Mucoromycetes</taxon>
        <taxon>Mucorales</taxon>
        <taxon>Mucorineae</taxon>
        <taxon>Rhizopodaceae</taxon>
        <taxon>Rhizopus</taxon>
    </lineage>
</organism>
<gene>
    <name evidence="8" type="ORF">BCV71DRAFT_281876</name>
</gene>
<dbReference type="EC" id="2.3.2.23" evidence="1"/>
<evidence type="ECO:0000259" key="7">
    <source>
        <dbReference type="PROSITE" id="PS50127"/>
    </source>
</evidence>
<evidence type="ECO:0000313" key="9">
    <source>
        <dbReference type="Proteomes" id="UP000242381"/>
    </source>
</evidence>
<feature type="region of interest" description="Disordered" evidence="6">
    <location>
        <begin position="151"/>
        <end position="306"/>
    </location>
</feature>
<dbReference type="InterPro" id="IPR016135">
    <property type="entry name" value="UBQ-conjugating_enzyme/RWD"/>
</dbReference>
<dbReference type="VEuPathDB" id="FungiDB:BCV72DRAFT_174617"/>
<dbReference type="PROSITE" id="PS50127">
    <property type="entry name" value="UBC_2"/>
    <property type="match status" value="1"/>
</dbReference>
<keyword evidence="4" id="KW-0833">Ubl conjugation pathway</keyword>
<feature type="domain" description="UBC core" evidence="7">
    <location>
        <begin position="5"/>
        <end position="152"/>
    </location>
</feature>
<dbReference type="Proteomes" id="UP000242381">
    <property type="component" value="Unassembled WGS sequence"/>
</dbReference>
<feature type="compositionally biased region" description="Basic residues" evidence="6">
    <location>
        <begin position="288"/>
        <end position="304"/>
    </location>
</feature>
<keyword evidence="3" id="KW-0547">Nucleotide-binding</keyword>
<dbReference type="GO" id="GO:0061631">
    <property type="term" value="F:ubiquitin conjugating enzyme activity"/>
    <property type="evidence" value="ECO:0007669"/>
    <property type="project" value="UniProtKB-EC"/>
</dbReference>
<dbReference type="InterPro" id="IPR050113">
    <property type="entry name" value="Ub_conjugating_enzyme"/>
</dbReference>
<dbReference type="Gene3D" id="3.10.110.10">
    <property type="entry name" value="Ubiquitin Conjugating Enzyme"/>
    <property type="match status" value="1"/>
</dbReference>
<dbReference type="EMBL" id="KV921301">
    <property type="protein sequence ID" value="ORE19951.1"/>
    <property type="molecule type" value="Genomic_DNA"/>
</dbReference>